<name>A0A0D1EIV1_9RHOB</name>
<dbReference type="Pfam" id="PF02472">
    <property type="entry name" value="ExbD"/>
    <property type="match status" value="1"/>
</dbReference>
<evidence type="ECO:0000313" key="10">
    <source>
        <dbReference type="Proteomes" id="UP000032232"/>
    </source>
</evidence>
<evidence type="ECO:0000256" key="1">
    <source>
        <dbReference type="ARBA" id="ARBA00004162"/>
    </source>
</evidence>
<gene>
    <name evidence="9" type="ORF">jaqu_07530</name>
</gene>
<dbReference type="InterPro" id="IPR003400">
    <property type="entry name" value="ExbD"/>
</dbReference>
<dbReference type="OrthoDB" id="8479787at2"/>
<keyword evidence="7" id="KW-0653">Protein transport</keyword>
<keyword evidence="7" id="KW-0813">Transport</keyword>
<protein>
    <submittedName>
        <fullName evidence="9">Biopolymer transport protein ExbD/TolR</fullName>
    </submittedName>
</protein>
<evidence type="ECO:0000256" key="4">
    <source>
        <dbReference type="ARBA" id="ARBA00022692"/>
    </source>
</evidence>
<reference evidence="9 10" key="1">
    <citation type="submission" date="2015-02" db="EMBL/GenBank/DDBJ databases">
        <title>Genome Sequence of Jannaschia aquimarina DSM28248, a member of the Roseobacter clade.</title>
        <authorList>
            <person name="Voget S."/>
            <person name="Daniel R."/>
        </authorList>
    </citation>
    <scope>NUCLEOTIDE SEQUENCE [LARGE SCALE GENOMIC DNA]</scope>
    <source>
        <strain evidence="9 10">GSW-M26</strain>
    </source>
</reference>
<organism evidence="9 10">
    <name type="scientific">Jannaschia aquimarina</name>
    <dbReference type="NCBI Taxonomy" id="935700"/>
    <lineage>
        <taxon>Bacteria</taxon>
        <taxon>Pseudomonadati</taxon>
        <taxon>Pseudomonadota</taxon>
        <taxon>Alphaproteobacteria</taxon>
        <taxon>Rhodobacterales</taxon>
        <taxon>Roseobacteraceae</taxon>
        <taxon>Jannaschia</taxon>
    </lineage>
</organism>
<evidence type="ECO:0000256" key="5">
    <source>
        <dbReference type="ARBA" id="ARBA00022989"/>
    </source>
</evidence>
<accession>A0A0D1EIV1</accession>
<evidence type="ECO:0000256" key="6">
    <source>
        <dbReference type="ARBA" id="ARBA00023136"/>
    </source>
</evidence>
<comment type="caution">
    <text evidence="9">The sequence shown here is derived from an EMBL/GenBank/DDBJ whole genome shotgun (WGS) entry which is preliminary data.</text>
</comment>
<proteinExistence type="inferred from homology"/>
<dbReference type="AlphaFoldDB" id="A0A0D1EIV1"/>
<dbReference type="GO" id="GO:0022857">
    <property type="term" value="F:transmembrane transporter activity"/>
    <property type="evidence" value="ECO:0007669"/>
    <property type="project" value="InterPro"/>
</dbReference>
<comment type="subcellular location">
    <subcellularLocation>
        <location evidence="1">Cell membrane</location>
        <topology evidence="1">Single-pass membrane protein</topology>
    </subcellularLocation>
    <subcellularLocation>
        <location evidence="7">Cell membrane</location>
        <topology evidence="7">Single-pass type II membrane protein</topology>
    </subcellularLocation>
</comment>
<keyword evidence="10" id="KW-1185">Reference proteome</keyword>
<comment type="similarity">
    <text evidence="2 7">Belongs to the ExbD/TolR family.</text>
</comment>
<sequence length="128" mass="13788">MIARPRHRRRRSEPTIALINIVFLMLIFFLVAGTVAPPLREDLTLARVSGLDGRAPPDALVLDAAGVLWFRGEETDPASHLDAIGADGGDVRIVPDRSVAADRLIEVTLALRAAGAGRVFVVTERGLE</sequence>
<keyword evidence="6 8" id="KW-0472">Membrane</keyword>
<dbReference type="STRING" id="935700.jaqu_07530"/>
<dbReference type="GO" id="GO:0005886">
    <property type="term" value="C:plasma membrane"/>
    <property type="evidence" value="ECO:0007669"/>
    <property type="project" value="UniProtKB-SubCell"/>
</dbReference>
<dbReference type="GO" id="GO:0015031">
    <property type="term" value="P:protein transport"/>
    <property type="evidence" value="ECO:0007669"/>
    <property type="project" value="UniProtKB-KW"/>
</dbReference>
<dbReference type="PATRIC" id="fig|935700.4.peg.795"/>
<keyword evidence="3" id="KW-1003">Cell membrane</keyword>
<evidence type="ECO:0000256" key="2">
    <source>
        <dbReference type="ARBA" id="ARBA00005811"/>
    </source>
</evidence>
<keyword evidence="5 8" id="KW-1133">Transmembrane helix</keyword>
<evidence type="ECO:0000313" key="9">
    <source>
        <dbReference type="EMBL" id="KIT17564.1"/>
    </source>
</evidence>
<feature type="transmembrane region" description="Helical" evidence="8">
    <location>
        <begin position="16"/>
        <end position="36"/>
    </location>
</feature>
<dbReference type="RefSeq" id="WP_043917594.1">
    <property type="nucleotide sequence ID" value="NZ_FZPF01000002.1"/>
</dbReference>
<evidence type="ECO:0000256" key="3">
    <source>
        <dbReference type="ARBA" id="ARBA00022475"/>
    </source>
</evidence>
<evidence type="ECO:0000256" key="7">
    <source>
        <dbReference type="RuleBase" id="RU003879"/>
    </source>
</evidence>
<dbReference type="EMBL" id="JYFE01000017">
    <property type="protein sequence ID" value="KIT17564.1"/>
    <property type="molecule type" value="Genomic_DNA"/>
</dbReference>
<keyword evidence="4 7" id="KW-0812">Transmembrane</keyword>
<evidence type="ECO:0000256" key="8">
    <source>
        <dbReference type="SAM" id="Phobius"/>
    </source>
</evidence>
<dbReference type="Proteomes" id="UP000032232">
    <property type="component" value="Unassembled WGS sequence"/>
</dbReference>